<proteinExistence type="predicted"/>
<evidence type="ECO:0000313" key="1">
    <source>
        <dbReference type="EMBL" id="KAF2626731.1"/>
    </source>
</evidence>
<evidence type="ECO:0000313" key="2">
    <source>
        <dbReference type="Proteomes" id="UP000799754"/>
    </source>
</evidence>
<gene>
    <name evidence="1" type="ORF">BU25DRAFT_93321</name>
</gene>
<comment type="caution">
    <text evidence="1">The sequence shown here is derived from an EMBL/GenBank/DDBJ whole genome shotgun (WGS) entry which is preliminary data.</text>
</comment>
<name>A0ACB6RXX9_9PLEO</name>
<accession>A0ACB6RXX9</accession>
<dbReference type="Proteomes" id="UP000799754">
    <property type="component" value="Unassembled WGS sequence"/>
</dbReference>
<sequence>MFKPDPVVPQSTPISDNCRYLWLRPRRTVVEVTRGWRTSIILNDKDCENRNHEYWLALIEHSGAEKDSQYPTSEDYKNRTDDVDQCGGMGRCSILIATVNDNVGLSGRYNTALSCYLATT</sequence>
<organism evidence="1 2">
    <name type="scientific">Macroventuria anomochaeta</name>
    <dbReference type="NCBI Taxonomy" id="301207"/>
    <lineage>
        <taxon>Eukaryota</taxon>
        <taxon>Fungi</taxon>
        <taxon>Dikarya</taxon>
        <taxon>Ascomycota</taxon>
        <taxon>Pezizomycotina</taxon>
        <taxon>Dothideomycetes</taxon>
        <taxon>Pleosporomycetidae</taxon>
        <taxon>Pleosporales</taxon>
        <taxon>Pleosporineae</taxon>
        <taxon>Didymellaceae</taxon>
        <taxon>Macroventuria</taxon>
    </lineage>
</organism>
<dbReference type="EMBL" id="MU006720">
    <property type="protein sequence ID" value="KAF2626731.1"/>
    <property type="molecule type" value="Genomic_DNA"/>
</dbReference>
<reference evidence="1" key="1">
    <citation type="journal article" date="2020" name="Stud. Mycol.">
        <title>101 Dothideomycetes genomes: a test case for predicting lifestyles and emergence of pathogens.</title>
        <authorList>
            <person name="Haridas S."/>
            <person name="Albert R."/>
            <person name="Binder M."/>
            <person name="Bloem J."/>
            <person name="Labutti K."/>
            <person name="Salamov A."/>
            <person name="Andreopoulos B."/>
            <person name="Baker S."/>
            <person name="Barry K."/>
            <person name="Bills G."/>
            <person name="Bluhm B."/>
            <person name="Cannon C."/>
            <person name="Castanera R."/>
            <person name="Culley D."/>
            <person name="Daum C."/>
            <person name="Ezra D."/>
            <person name="Gonzalez J."/>
            <person name="Henrissat B."/>
            <person name="Kuo A."/>
            <person name="Liang C."/>
            <person name="Lipzen A."/>
            <person name="Lutzoni F."/>
            <person name="Magnuson J."/>
            <person name="Mondo S."/>
            <person name="Nolan M."/>
            <person name="Ohm R."/>
            <person name="Pangilinan J."/>
            <person name="Park H.-J."/>
            <person name="Ramirez L."/>
            <person name="Alfaro M."/>
            <person name="Sun H."/>
            <person name="Tritt A."/>
            <person name="Yoshinaga Y."/>
            <person name="Zwiers L.-H."/>
            <person name="Turgeon B."/>
            <person name="Goodwin S."/>
            <person name="Spatafora J."/>
            <person name="Crous P."/>
            <person name="Grigoriev I."/>
        </authorList>
    </citation>
    <scope>NUCLEOTIDE SEQUENCE</scope>
    <source>
        <strain evidence="1">CBS 525.71</strain>
    </source>
</reference>
<keyword evidence="2" id="KW-1185">Reference proteome</keyword>
<protein>
    <submittedName>
        <fullName evidence="1">Uncharacterized protein</fullName>
    </submittedName>
</protein>